<name>A0AA86SVB3_9FABA</name>
<protein>
    <submittedName>
        <fullName evidence="1">Uncharacterized protein</fullName>
    </submittedName>
</protein>
<organism evidence="1 2">
    <name type="scientific">Sphenostylis stenocarpa</name>
    <dbReference type="NCBI Taxonomy" id="92480"/>
    <lineage>
        <taxon>Eukaryota</taxon>
        <taxon>Viridiplantae</taxon>
        <taxon>Streptophyta</taxon>
        <taxon>Embryophyta</taxon>
        <taxon>Tracheophyta</taxon>
        <taxon>Spermatophyta</taxon>
        <taxon>Magnoliopsida</taxon>
        <taxon>eudicotyledons</taxon>
        <taxon>Gunneridae</taxon>
        <taxon>Pentapetalae</taxon>
        <taxon>rosids</taxon>
        <taxon>fabids</taxon>
        <taxon>Fabales</taxon>
        <taxon>Fabaceae</taxon>
        <taxon>Papilionoideae</taxon>
        <taxon>50 kb inversion clade</taxon>
        <taxon>NPAAA clade</taxon>
        <taxon>indigoferoid/millettioid clade</taxon>
        <taxon>Phaseoleae</taxon>
        <taxon>Sphenostylis</taxon>
    </lineage>
</organism>
<gene>
    <name evidence="1" type="ORF">AYBTSS11_LOCUS25513</name>
</gene>
<reference evidence="1" key="1">
    <citation type="submission" date="2023-10" db="EMBL/GenBank/DDBJ databases">
        <authorList>
            <person name="Domelevo Entfellner J.-B."/>
        </authorList>
    </citation>
    <scope>NUCLEOTIDE SEQUENCE</scope>
</reference>
<sequence>MVPHIARGVKNDSWVGPIELGLRVKKRKASEKRNTLLLAKSMIGSELCKSGATSEIITGP</sequence>
<proteinExistence type="predicted"/>
<keyword evidence="2" id="KW-1185">Reference proteome</keyword>
<dbReference type="Proteomes" id="UP001189624">
    <property type="component" value="Chromosome 9"/>
</dbReference>
<evidence type="ECO:0000313" key="1">
    <source>
        <dbReference type="EMBL" id="CAJ1973452.1"/>
    </source>
</evidence>
<evidence type="ECO:0000313" key="2">
    <source>
        <dbReference type="Proteomes" id="UP001189624"/>
    </source>
</evidence>
<dbReference type="Gramene" id="rna-AYBTSS11_LOCUS25513">
    <property type="protein sequence ID" value="CAJ1973452.1"/>
    <property type="gene ID" value="gene-AYBTSS11_LOCUS25513"/>
</dbReference>
<dbReference type="EMBL" id="OY731406">
    <property type="protein sequence ID" value="CAJ1973452.1"/>
    <property type="molecule type" value="Genomic_DNA"/>
</dbReference>
<accession>A0AA86SVB3</accession>
<dbReference type="AlphaFoldDB" id="A0AA86SVB3"/>